<evidence type="ECO:0000256" key="10">
    <source>
        <dbReference type="ARBA" id="ARBA00023136"/>
    </source>
</evidence>
<evidence type="ECO:0000256" key="1">
    <source>
        <dbReference type="ARBA" id="ARBA00004417"/>
    </source>
</evidence>
<proteinExistence type="inferred from homology"/>
<dbReference type="InterPro" id="IPR003593">
    <property type="entry name" value="AAA+_ATPase"/>
</dbReference>
<dbReference type="PROSITE" id="PS50893">
    <property type="entry name" value="ABC_TRANSPORTER_2"/>
    <property type="match status" value="1"/>
</dbReference>
<keyword evidence="15" id="KW-1185">Reference proteome</keyword>
<dbReference type="Pfam" id="PF00005">
    <property type="entry name" value="ABC_tran"/>
    <property type="match status" value="1"/>
</dbReference>
<dbReference type="PANTHER" id="PTHR43297:SF4">
    <property type="entry name" value="PUTRESCINE EXPORT SYSTEM ATP-BINDING PROTEIN SAPD"/>
    <property type="match status" value="1"/>
</dbReference>
<dbReference type="InterPro" id="IPR003439">
    <property type="entry name" value="ABC_transporter-like_ATP-bd"/>
</dbReference>
<dbReference type="CDD" id="cd03257">
    <property type="entry name" value="ABC_NikE_OppD_transporters"/>
    <property type="match status" value="1"/>
</dbReference>
<keyword evidence="9 14" id="KW-0067">ATP-binding</keyword>
<dbReference type="Gene3D" id="3.40.50.300">
    <property type="entry name" value="P-loop containing nucleotide triphosphate hydrolases"/>
    <property type="match status" value="1"/>
</dbReference>
<organism evidence="14 15">
    <name type="scientific">Mannheimia cairinae</name>
    <dbReference type="NCBI Taxonomy" id="3025936"/>
    <lineage>
        <taxon>Bacteria</taxon>
        <taxon>Pseudomonadati</taxon>
        <taxon>Pseudomonadota</taxon>
        <taxon>Gammaproteobacteria</taxon>
        <taxon>Pasteurellales</taxon>
        <taxon>Pasteurellaceae</taxon>
        <taxon>Mannheimia</taxon>
    </lineage>
</organism>
<dbReference type="EMBL" id="JAQSJE010000001">
    <property type="protein sequence ID" value="MDD0822905.1"/>
    <property type="molecule type" value="Genomic_DNA"/>
</dbReference>
<keyword evidence="6" id="KW-1003">Cell membrane</keyword>
<gene>
    <name evidence="14" type="ORF">PTQ27_00225</name>
</gene>
<evidence type="ECO:0000256" key="3">
    <source>
        <dbReference type="ARBA" id="ARBA00012048"/>
    </source>
</evidence>
<evidence type="ECO:0000256" key="2">
    <source>
        <dbReference type="ARBA" id="ARBA00005417"/>
    </source>
</evidence>
<evidence type="ECO:0000313" key="14">
    <source>
        <dbReference type="EMBL" id="MDD0822905.1"/>
    </source>
</evidence>
<dbReference type="EC" id="7.4.2.5" evidence="3"/>
<reference evidence="14 15" key="1">
    <citation type="submission" date="2023-02" db="EMBL/GenBank/DDBJ databases">
        <title>Mannheimia cairiniae sp. nov., a novel species of Mannheimia obtained from moscovy ducks (Cairina moschata) and reclassification of Mannheimia ovis as heterotypic synonym of Mannheimia pernigra.</title>
        <authorList>
            <person name="Christensen H."/>
        </authorList>
    </citation>
    <scope>NUCLEOTIDE SEQUENCE [LARGE SCALE GENOMIC DNA]</scope>
    <source>
        <strain evidence="14 15">AT1</strain>
    </source>
</reference>
<evidence type="ECO:0000256" key="5">
    <source>
        <dbReference type="ARBA" id="ARBA00022448"/>
    </source>
</evidence>
<evidence type="ECO:0000256" key="9">
    <source>
        <dbReference type="ARBA" id="ARBA00022840"/>
    </source>
</evidence>
<evidence type="ECO:0000256" key="8">
    <source>
        <dbReference type="ARBA" id="ARBA00022741"/>
    </source>
</evidence>
<dbReference type="SMART" id="SM00382">
    <property type="entry name" value="AAA"/>
    <property type="match status" value="1"/>
</dbReference>
<sequence>MALLDIRHLSIEINTPKGRVKMIDNINLTLDEGEICGLVGESGSGKSLIAKVICGITKDEWIVTADRFRFDDIELLKLSPKERRKLVGDQITMVFQDPLTSLDPSLPVGKQLMQTINFKGKWWQWFGWKKKKAIELLHRVGIRDHKDIMSSYPIDITEGEAQKVMIAMAVANQPRLLVADEPTNIMEATTQLQIYRLLSSMNKNLGTSILLVSNDMKSIKNWVDSYNVLYCGQTVEIADKETILESPYHPYTRVLLHSSPDFSQPLAFKSSLNTLRGSVPMLQEMPIGCRLGPRCPFAQKKCVNKPPLIKVKQHEFACHFPINFREQNLLKKKKDLVPFVVAEVGEKE</sequence>
<dbReference type="InterPro" id="IPR050388">
    <property type="entry name" value="ABC_Ni/Peptide_Import"/>
</dbReference>
<name>A0ABT5MLB0_9PAST</name>
<comment type="function">
    <text evidence="11">Part of the ABC transporter complex LktBD involved in leukotoxin export. Transmembrane domains (TMD) form a pore in the inner membrane and the ATP-binding domain (NBD) is responsible for energy generation.</text>
</comment>
<dbReference type="InterPro" id="IPR027417">
    <property type="entry name" value="P-loop_NTPase"/>
</dbReference>
<accession>A0ABT5MLB0</accession>
<comment type="catalytic activity">
    <reaction evidence="12">
        <text>ATP + H2O + proteinSide 1 = ADP + phosphate + proteinSide 2.</text>
        <dbReference type="EC" id="7.4.2.5"/>
    </reaction>
</comment>
<comment type="caution">
    <text evidence="14">The sequence shown here is derived from an EMBL/GenBank/DDBJ whole genome shotgun (WGS) entry which is preliminary data.</text>
</comment>
<evidence type="ECO:0000259" key="13">
    <source>
        <dbReference type="PROSITE" id="PS50893"/>
    </source>
</evidence>
<feature type="domain" description="ABC transporter" evidence="13">
    <location>
        <begin position="6"/>
        <end position="256"/>
    </location>
</feature>
<dbReference type="Proteomes" id="UP001221909">
    <property type="component" value="Unassembled WGS sequence"/>
</dbReference>
<evidence type="ECO:0000256" key="7">
    <source>
        <dbReference type="ARBA" id="ARBA00022519"/>
    </source>
</evidence>
<comment type="similarity">
    <text evidence="2">Belongs to the ABC transporter superfamily.</text>
</comment>
<dbReference type="RefSeq" id="WP_273748612.1">
    <property type="nucleotide sequence ID" value="NZ_JAQSJE010000001.1"/>
</dbReference>
<evidence type="ECO:0000313" key="15">
    <source>
        <dbReference type="Proteomes" id="UP001221909"/>
    </source>
</evidence>
<dbReference type="NCBIfam" id="TIGR01727">
    <property type="entry name" value="oligo_HPY"/>
    <property type="match status" value="1"/>
</dbReference>
<dbReference type="PANTHER" id="PTHR43297">
    <property type="entry name" value="OLIGOPEPTIDE TRANSPORT ATP-BINDING PROTEIN APPD"/>
    <property type="match status" value="1"/>
</dbReference>
<evidence type="ECO:0000256" key="11">
    <source>
        <dbReference type="ARBA" id="ARBA00024829"/>
    </source>
</evidence>
<keyword evidence="10" id="KW-0472">Membrane</keyword>
<protein>
    <recommendedName>
        <fullName evidence="4">Leukotoxin translocation ATP-binding protein LktB</fullName>
        <ecNumber evidence="3">7.4.2.5</ecNumber>
    </recommendedName>
</protein>
<comment type="subcellular location">
    <subcellularLocation>
        <location evidence="1">Cell inner membrane</location>
        <topology evidence="1">Peripheral membrane protein</topology>
    </subcellularLocation>
</comment>
<evidence type="ECO:0000256" key="12">
    <source>
        <dbReference type="ARBA" id="ARBA00034068"/>
    </source>
</evidence>
<dbReference type="InterPro" id="IPR013563">
    <property type="entry name" value="Oligopep_ABC_C"/>
</dbReference>
<dbReference type="Pfam" id="PF08352">
    <property type="entry name" value="oligo_HPY"/>
    <property type="match status" value="1"/>
</dbReference>
<evidence type="ECO:0000256" key="4">
    <source>
        <dbReference type="ARBA" id="ARBA00021004"/>
    </source>
</evidence>
<keyword evidence="8" id="KW-0547">Nucleotide-binding</keyword>
<keyword evidence="5" id="KW-0813">Transport</keyword>
<dbReference type="GO" id="GO:0005524">
    <property type="term" value="F:ATP binding"/>
    <property type="evidence" value="ECO:0007669"/>
    <property type="project" value="UniProtKB-KW"/>
</dbReference>
<evidence type="ECO:0000256" key="6">
    <source>
        <dbReference type="ARBA" id="ARBA00022475"/>
    </source>
</evidence>
<dbReference type="SUPFAM" id="SSF52540">
    <property type="entry name" value="P-loop containing nucleoside triphosphate hydrolases"/>
    <property type="match status" value="1"/>
</dbReference>
<keyword evidence="7" id="KW-0997">Cell inner membrane</keyword>